<name>A0AAN8Q9A6_9TELE</name>
<proteinExistence type="predicted"/>
<evidence type="ECO:0000313" key="1">
    <source>
        <dbReference type="EMBL" id="KAK6296165.1"/>
    </source>
</evidence>
<evidence type="ECO:0000313" key="2">
    <source>
        <dbReference type="Proteomes" id="UP001356427"/>
    </source>
</evidence>
<protein>
    <submittedName>
        <fullName evidence="1">Uncharacterized protein</fullName>
    </submittedName>
</protein>
<dbReference type="AlphaFoldDB" id="A0AAN8Q9A6"/>
<sequence>MHGESGRSSAFLCPFQVPLAQWCHVNMELRGRTSEVVVPDHIRSLNLTGWLQSCQEFQLELHVKLTGYLPRAREKQESELYGCLS</sequence>
<comment type="caution">
    <text evidence="1">The sequence shown here is derived from an EMBL/GenBank/DDBJ whole genome shotgun (WGS) entry which is preliminary data.</text>
</comment>
<dbReference type="EMBL" id="JAGTTL010000033">
    <property type="protein sequence ID" value="KAK6296165.1"/>
    <property type="molecule type" value="Genomic_DNA"/>
</dbReference>
<accession>A0AAN8Q9A6</accession>
<dbReference type="Proteomes" id="UP001356427">
    <property type="component" value="Unassembled WGS sequence"/>
</dbReference>
<organism evidence="1 2">
    <name type="scientific">Coregonus suidteri</name>
    <dbReference type="NCBI Taxonomy" id="861788"/>
    <lineage>
        <taxon>Eukaryota</taxon>
        <taxon>Metazoa</taxon>
        <taxon>Chordata</taxon>
        <taxon>Craniata</taxon>
        <taxon>Vertebrata</taxon>
        <taxon>Euteleostomi</taxon>
        <taxon>Actinopterygii</taxon>
        <taxon>Neopterygii</taxon>
        <taxon>Teleostei</taxon>
        <taxon>Protacanthopterygii</taxon>
        <taxon>Salmoniformes</taxon>
        <taxon>Salmonidae</taxon>
        <taxon>Coregoninae</taxon>
        <taxon>Coregonus</taxon>
    </lineage>
</organism>
<reference evidence="1 2" key="1">
    <citation type="submission" date="2021-04" db="EMBL/GenBank/DDBJ databases">
        <authorList>
            <person name="De Guttry C."/>
            <person name="Zahm M."/>
            <person name="Klopp C."/>
            <person name="Cabau C."/>
            <person name="Louis A."/>
            <person name="Berthelot C."/>
            <person name="Parey E."/>
            <person name="Roest Crollius H."/>
            <person name="Montfort J."/>
            <person name="Robinson-Rechavi M."/>
            <person name="Bucao C."/>
            <person name="Bouchez O."/>
            <person name="Gislard M."/>
            <person name="Lluch J."/>
            <person name="Milhes M."/>
            <person name="Lampietro C."/>
            <person name="Lopez Roques C."/>
            <person name="Donnadieu C."/>
            <person name="Braasch I."/>
            <person name="Desvignes T."/>
            <person name="Postlethwait J."/>
            <person name="Bobe J."/>
            <person name="Wedekind C."/>
            <person name="Guiguen Y."/>
        </authorList>
    </citation>
    <scope>NUCLEOTIDE SEQUENCE [LARGE SCALE GENOMIC DNA]</scope>
    <source>
        <strain evidence="1">Cs_M1</strain>
        <tissue evidence="1">Blood</tissue>
    </source>
</reference>
<keyword evidence="2" id="KW-1185">Reference proteome</keyword>
<gene>
    <name evidence="1" type="ORF">J4Q44_G00338780</name>
</gene>